<comment type="similarity">
    <text evidence="2">Belongs to the LarC family.</text>
</comment>
<evidence type="ECO:0000313" key="5">
    <source>
        <dbReference type="Proteomes" id="UP000199215"/>
    </source>
</evidence>
<evidence type="ECO:0000256" key="1">
    <source>
        <dbReference type="ARBA" id="ARBA00022596"/>
    </source>
</evidence>
<feature type="region of interest" description="Disordered" evidence="3">
    <location>
        <begin position="496"/>
        <end position="515"/>
    </location>
</feature>
<dbReference type="GO" id="GO:0016151">
    <property type="term" value="F:nickel cation binding"/>
    <property type="evidence" value="ECO:0007669"/>
    <property type="project" value="UniProtKB-UniRule"/>
</dbReference>
<feature type="region of interest" description="Disordered" evidence="3">
    <location>
        <begin position="63"/>
        <end position="125"/>
    </location>
</feature>
<protein>
    <recommendedName>
        <fullName evidence="2">Putative nickel insertion protein</fullName>
    </recommendedName>
</protein>
<dbReference type="InterPro" id="IPR002822">
    <property type="entry name" value="Ni_insertion"/>
</dbReference>
<name>A0A1H6IK82_9EURY</name>
<dbReference type="NCBIfam" id="TIGR00299">
    <property type="entry name" value="nickel pincer cofactor biosynthesis protein LarC"/>
    <property type="match status" value="1"/>
</dbReference>
<reference evidence="4 5" key="1">
    <citation type="submission" date="2016-10" db="EMBL/GenBank/DDBJ databases">
        <authorList>
            <person name="de Groot N.N."/>
        </authorList>
    </citation>
    <scope>NUCLEOTIDE SEQUENCE [LARGE SCALE GENOMIC DNA]</scope>
    <source>
        <strain evidence="4 5">IBRC-M10418</strain>
    </source>
</reference>
<keyword evidence="5" id="KW-1185">Reference proteome</keyword>
<sequence>MDTLAFDGRTGAAGDMICAALIAAGADPAVLEPLEAALPVRFVVDETTKNGIRATTVDVLLTDEEGDVGGSHDDRFDHDGSPDHDHSHDHPSDHSHGHSHDHTSDHSHGHSHDHTSEHGDEHAEGAGVHRTYPEVVDLLESMDLPADVEANALAAFELLGEGEAAVHGTALAETHFHEVGADDAVADVVGACLLLADLGVDRVLTGPIAAGGGEVRMSHGVYPVPAPAVVEIAERAGLALAAGPVDAELLTPTGAAILGAVADPVDSLPALSVETAGYGAGTASFPDHPNVLRTIGGTVVDEYDHGHGHHDHSHHGHSHHDYAPHDHDHTHHPDVDADTTHSESGHDPRLTHDAVTVLETTLDDVPPEVLGGLQETLSAAGARDVTIVPTTMKKSRPGHLVTVICPPADADAVAERLARETGTLGIRETAATHRWIADRSFRSVTIEIDGTAHDVTVKLGATADGDVYDVSAEYDDAAAVAADTGLPIREVMRRAETAVRGADERDDRDPKPDSN</sequence>
<keyword evidence="2" id="KW-0456">Lyase</keyword>
<evidence type="ECO:0000256" key="3">
    <source>
        <dbReference type="SAM" id="MobiDB-lite"/>
    </source>
</evidence>
<dbReference type="EMBL" id="FNWU01000003">
    <property type="protein sequence ID" value="SEH49872.1"/>
    <property type="molecule type" value="Genomic_DNA"/>
</dbReference>
<dbReference type="Gene3D" id="3.30.70.1380">
    <property type="entry name" value="Transcriptional regulatory protein pf0864 domain like"/>
    <property type="match status" value="1"/>
</dbReference>
<proteinExistence type="inferred from homology"/>
<dbReference type="AlphaFoldDB" id="A0A1H6IK82"/>
<feature type="compositionally biased region" description="Basic residues" evidence="3">
    <location>
        <begin position="307"/>
        <end position="318"/>
    </location>
</feature>
<dbReference type="HAMAP" id="MF_01074">
    <property type="entry name" value="LarC"/>
    <property type="match status" value="1"/>
</dbReference>
<feature type="compositionally biased region" description="Basic and acidic residues" evidence="3">
    <location>
        <begin position="70"/>
        <end position="124"/>
    </location>
</feature>
<dbReference type="Gene3D" id="3.10.20.300">
    <property type="entry name" value="mk0293 like domain"/>
    <property type="match status" value="1"/>
</dbReference>
<evidence type="ECO:0000256" key="2">
    <source>
        <dbReference type="HAMAP-Rule" id="MF_01074"/>
    </source>
</evidence>
<dbReference type="OrthoDB" id="10691at2157"/>
<keyword evidence="1 2" id="KW-0533">Nickel</keyword>
<dbReference type="Pfam" id="PF01969">
    <property type="entry name" value="Ni_insertion"/>
    <property type="match status" value="1"/>
</dbReference>
<feature type="compositionally biased region" description="Basic and acidic residues" evidence="3">
    <location>
        <begin position="319"/>
        <end position="349"/>
    </location>
</feature>
<dbReference type="RefSeq" id="WP_092816703.1">
    <property type="nucleotide sequence ID" value="NZ_FNWU01000003.1"/>
</dbReference>
<organism evidence="4 5">
    <name type="scientific">Halopenitus malekzadehii</name>
    <dbReference type="NCBI Taxonomy" id="1267564"/>
    <lineage>
        <taxon>Archaea</taxon>
        <taxon>Methanobacteriati</taxon>
        <taxon>Methanobacteriota</taxon>
        <taxon>Stenosarchaea group</taxon>
        <taxon>Halobacteria</taxon>
        <taxon>Halobacteriales</taxon>
        <taxon>Haloferacaceae</taxon>
        <taxon>Halopenitus</taxon>
    </lineage>
</organism>
<dbReference type="PANTHER" id="PTHR36566">
    <property type="entry name" value="NICKEL INSERTION PROTEIN-RELATED"/>
    <property type="match status" value="1"/>
</dbReference>
<dbReference type="Proteomes" id="UP000199215">
    <property type="component" value="Unassembled WGS sequence"/>
</dbReference>
<evidence type="ECO:0000313" key="4">
    <source>
        <dbReference type="EMBL" id="SEH49872.1"/>
    </source>
</evidence>
<dbReference type="PANTHER" id="PTHR36566:SF1">
    <property type="entry name" value="PYRIDINIUM-3,5-BISTHIOCARBOXYLIC ACID MONONUCLEOTIDE NICKEL INSERTION PROTEIN"/>
    <property type="match status" value="1"/>
</dbReference>
<dbReference type="STRING" id="1267564.SAMN05192561_103138"/>
<gene>
    <name evidence="4" type="ORF">SAMN05192561_103138</name>
</gene>
<accession>A0A1H6IK82</accession>
<feature type="region of interest" description="Disordered" evidence="3">
    <location>
        <begin position="301"/>
        <end position="349"/>
    </location>
</feature>
<dbReference type="GO" id="GO:0016829">
    <property type="term" value="F:lyase activity"/>
    <property type="evidence" value="ECO:0007669"/>
    <property type="project" value="UniProtKB-UniRule"/>
</dbReference>